<dbReference type="RefSeq" id="WP_146296523.1">
    <property type="nucleotide sequence ID" value="NZ_CP042326.1"/>
</dbReference>
<dbReference type="PANTHER" id="PTHR16222:SF12">
    <property type="entry name" value="ADP-RIBOSYLGLYCOHYDROLASE-RELATED"/>
    <property type="match status" value="1"/>
</dbReference>
<evidence type="ECO:0000313" key="3">
    <source>
        <dbReference type="Proteomes" id="UP000318453"/>
    </source>
</evidence>
<feature type="binding site" evidence="1">
    <location>
        <position position="37"/>
    </location>
    <ligand>
        <name>Mg(2+)</name>
        <dbReference type="ChEBI" id="CHEBI:18420"/>
        <label>1</label>
    </ligand>
</feature>
<reference evidence="2" key="1">
    <citation type="submission" date="2019-08" db="EMBL/GenBank/DDBJ databases">
        <title>Carotenoids and Carotenoid Binding Proteins in the Halophilic Cyanobacterium Euhalothece sp. ZM00.</title>
        <authorList>
            <person name="Cho S.M."/>
            <person name="Song J.Y."/>
            <person name="Park Y.-I."/>
        </authorList>
    </citation>
    <scope>NUCLEOTIDE SEQUENCE [LARGE SCALE GENOMIC DNA]</scope>
    <source>
        <strain evidence="2">Z-M001</strain>
    </source>
</reference>
<dbReference type="GO" id="GO:0046872">
    <property type="term" value="F:metal ion binding"/>
    <property type="evidence" value="ECO:0007669"/>
    <property type="project" value="UniProtKB-KW"/>
</dbReference>
<feature type="binding site" evidence="1">
    <location>
        <position position="39"/>
    </location>
    <ligand>
        <name>Mg(2+)</name>
        <dbReference type="ChEBI" id="CHEBI:18420"/>
        <label>1</label>
    </ligand>
</feature>
<evidence type="ECO:0000256" key="1">
    <source>
        <dbReference type="PIRSR" id="PIRSR605502-1"/>
    </source>
</evidence>
<accession>A0A5B8NNZ6</accession>
<dbReference type="Pfam" id="PF03747">
    <property type="entry name" value="ADP_ribosyl_GH"/>
    <property type="match status" value="1"/>
</dbReference>
<dbReference type="InterPro" id="IPR036705">
    <property type="entry name" value="Ribosyl_crysJ1_sf"/>
</dbReference>
<dbReference type="GO" id="GO:0016787">
    <property type="term" value="F:hydrolase activity"/>
    <property type="evidence" value="ECO:0007669"/>
    <property type="project" value="UniProtKB-KW"/>
</dbReference>
<dbReference type="AlphaFoldDB" id="A0A5B8NNZ6"/>
<evidence type="ECO:0000313" key="2">
    <source>
        <dbReference type="EMBL" id="QDZ40677.1"/>
    </source>
</evidence>
<keyword evidence="1" id="KW-0460">Magnesium</keyword>
<keyword evidence="2" id="KW-0378">Hydrolase</keyword>
<name>A0A5B8NNZ6_9CHRO</name>
<protein>
    <submittedName>
        <fullName evidence="2">ADP-ribosylglycohydrolase family protein</fullName>
    </submittedName>
</protein>
<dbReference type="OrthoDB" id="9798107at2"/>
<organism evidence="2 3">
    <name type="scientific">Euhalothece natronophila Z-M001</name>
    <dbReference type="NCBI Taxonomy" id="522448"/>
    <lineage>
        <taxon>Bacteria</taxon>
        <taxon>Bacillati</taxon>
        <taxon>Cyanobacteriota</taxon>
        <taxon>Cyanophyceae</taxon>
        <taxon>Oscillatoriophycideae</taxon>
        <taxon>Chroococcales</taxon>
        <taxon>Halothecacae</taxon>
        <taxon>Halothece cluster</taxon>
        <taxon>Euhalothece</taxon>
    </lineage>
</organism>
<dbReference type="InterPro" id="IPR005502">
    <property type="entry name" value="Ribosyl_crysJ1"/>
</dbReference>
<dbReference type="PANTHER" id="PTHR16222">
    <property type="entry name" value="ADP-RIBOSYLGLYCOHYDROLASE"/>
    <property type="match status" value="1"/>
</dbReference>
<feature type="binding site" evidence="1">
    <location>
        <position position="211"/>
    </location>
    <ligand>
        <name>Mg(2+)</name>
        <dbReference type="ChEBI" id="CHEBI:18420"/>
        <label>1</label>
    </ligand>
</feature>
<sequence>MVLGAIAGDIIGSIYESPWNNIKTKSFPLFQSESRFTDDTVLTVAVADAILNNQSYIIKLKEYYHRYPNAGFGGNFRRWAASDNTEPYYSFGNGSAMRVSPVAYAFSDLETVKNEALKSAAVTHNHPEGIKGAQAIAMAIFLARSNISKAKIQEKIKEFCQYDLNLTVSELQKTYCFDLSCQGSVPQAIICFLEATDFEDAIRNAISIGGDSDTLACMTGAIAEAFYQEIPEGILKETYQRLDGHLKTVIEDFKQQYL</sequence>
<keyword evidence="3" id="KW-1185">Reference proteome</keyword>
<feature type="binding site" evidence="1">
    <location>
        <position position="38"/>
    </location>
    <ligand>
        <name>Mg(2+)</name>
        <dbReference type="ChEBI" id="CHEBI:18420"/>
        <label>1</label>
    </ligand>
</feature>
<comment type="cofactor">
    <cofactor evidence="1">
        <name>Mg(2+)</name>
        <dbReference type="ChEBI" id="CHEBI:18420"/>
    </cofactor>
    <text evidence="1">Binds 2 magnesium ions per subunit.</text>
</comment>
<proteinExistence type="predicted"/>
<dbReference type="SUPFAM" id="SSF101478">
    <property type="entry name" value="ADP-ribosylglycohydrolase"/>
    <property type="match status" value="1"/>
</dbReference>
<feature type="binding site" evidence="1">
    <location>
        <position position="214"/>
    </location>
    <ligand>
        <name>Mg(2+)</name>
        <dbReference type="ChEBI" id="CHEBI:18420"/>
        <label>1</label>
    </ligand>
</feature>
<dbReference type="EMBL" id="CP042326">
    <property type="protein sequence ID" value="QDZ40677.1"/>
    <property type="molecule type" value="Genomic_DNA"/>
</dbReference>
<dbReference type="InterPro" id="IPR050792">
    <property type="entry name" value="ADP-ribosylglycohydrolase"/>
</dbReference>
<keyword evidence="1" id="KW-0479">Metal-binding</keyword>
<gene>
    <name evidence="2" type="ORF">FRE64_12360</name>
</gene>
<feature type="binding site" evidence="1">
    <location>
        <position position="213"/>
    </location>
    <ligand>
        <name>Mg(2+)</name>
        <dbReference type="ChEBI" id="CHEBI:18420"/>
        <label>1</label>
    </ligand>
</feature>
<dbReference type="Proteomes" id="UP000318453">
    <property type="component" value="Chromosome"/>
</dbReference>
<dbReference type="KEGG" id="enn:FRE64_12360"/>
<dbReference type="Gene3D" id="1.10.4080.10">
    <property type="entry name" value="ADP-ribosylation/Crystallin J1"/>
    <property type="match status" value="1"/>
</dbReference>